<evidence type="ECO:0000313" key="1">
    <source>
        <dbReference type="EMBL" id="AVB19545.1"/>
    </source>
</evidence>
<dbReference type="Proteomes" id="UP000236903">
    <property type="component" value="Chromosome"/>
</dbReference>
<dbReference type="KEGG" id="pavl:BKM03_09990"/>
<evidence type="ECO:0000313" key="2">
    <source>
        <dbReference type="Proteomes" id="UP000236903"/>
    </source>
</evidence>
<proteinExistence type="predicted"/>
<sequence>MVIRTGTRAKTRRIGCFWADVRRGAGFCPQGVARSVHITRFCPEGVGADLSAKGCEAALKPVTSVVSDVPYI</sequence>
<name>A0AAD0DX60_9PSED</name>
<gene>
    <name evidence="1" type="ORF">BKM03_09990</name>
</gene>
<dbReference type="EMBL" id="CP026562">
    <property type="protein sequence ID" value="AVB19545.1"/>
    <property type="molecule type" value="Genomic_DNA"/>
</dbReference>
<reference evidence="1 2" key="1">
    <citation type="submission" date="2018-02" db="EMBL/GenBank/DDBJ databases">
        <title>Comparative genomics of Pseudomonas syringae.</title>
        <authorList>
            <person name="Hulin M.T."/>
        </authorList>
    </citation>
    <scope>NUCLEOTIDE SEQUENCE [LARGE SCALE GENOMIC DNA]</scope>
    <source>
        <strain evidence="1 2">R2leaf</strain>
    </source>
</reference>
<organism evidence="1 2">
    <name type="scientific">Pseudomonas avellanae</name>
    <dbReference type="NCBI Taxonomy" id="46257"/>
    <lineage>
        <taxon>Bacteria</taxon>
        <taxon>Pseudomonadati</taxon>
        <taxon>Pseudomonadota</taxon>
        <taxon>Gammaproteobacteria</taxon>
        <taxon>Pseudomonadales</taxon>
        <taxon>Pseudomonadaceae</taxon>
        <taxon>Pseudomonas</taxon>
    </lineage>
</organism>
<dbReference type="AlphaFoldDB" id="A0AAD0DX60"/>
<protein>
    <submittedName>
        <fullName evidence="1">Uncharacterized protein</fullName>
    </submittedName>
</protein>
<accession>A0AAD0DX60</accession>